<name>A0A4Y5SVX6_9RHOB</name>
<proteinExistence type="predicted"/>
<organism evidence="1 2">
    <name type="scientific">Paracoccus liaowanqingii</name>
    <dbReference type="NCBI Taxonomy" id="2560053"/>
    <lineage>
        <taxon>Bacteria</taxon>
        <taxon>Pseudomonadati</taxon>
        <taxon>Pseudomonadota</taxon>
        <taxon>Alphaproteobacteria</taxon>
        <taxon>Rhodobacterales</taxon>
        <taxon>Paracoccaceae</taxon>
        <taxon>Paracoccus</taxon>
    </lineage>
</organism>
<dbReference type="AlphaFoldDB" id="A0A4Y5SVX6"/>
<keyword evidence="1" id="KW-0614">Plasmid</keyword>
<protein>
    <submittedName>
        <fullName evidence="1">Uncharacterized protein</fullName>
    </submittedName>
</protein>
<gene>
    <name evidence="1" type="ORF">E4191_22980</name>
</gene>
<geneLocation type="plasmid" evidence="1 2">
    <name>unnamed1</name>
</geneLocation>
<evidence type="ECO:0000313" key="2">
    <source>
        <dbReference type="Proteomes" id="UP000296374"/>
    </source>
</evidence>
<dbReference type="EMBL" id="CP040765">
    <property type="protein sequence ID" value="QDA36914.1"/>
    <property type="molecule type" value="Genomic_DNA"/>
</dbReference>
<accession>A0A4Y5SVX6</accession>
<dbReference type="Proteomes" id="UP000296374">
    <property type="component" value="Plasmid unnamed1"/>
</dbReference>
<evidence type="ECO:0000313" key="1">
    <source>
        <dbReference type="EMBL" id="QDA36914.1"/>
    </source>
</evidence>
<sequence length="65" mass="7026">MSVLQATQGKDVFECSADLLVPKSKPIAPVLIVGRQRIMIHREQVSGVGGGSQWLPAIWQLSARA</sequence>
<reference evidence="2" key="1">
    <citation type="submission" date="2019-05" db="EMBL/GenBank/DDBJ databases">
        <title>Tamlana fucoidanivorans sp. nov., isolated from the surface of algae collected from Fujian province in China.</title>
        <authorList>
            <person name="Li J."/>
        </authorList>
    </citation>
    <scope>NUCLEOTIDE SEQUENCE [LARGE SCALE GENOMIC DNA]</scope>
    <source>
        <strain evidence="2">2251</strain>
        <plasmid evidence="2">unnamed1</plasmid>
    </source>
</reference>
<dbReference type="RefSeq" id="WP_139616594.1">
    <property type="nucleotide sequence ID" value="NZ_CP040765.1"/>
</dbReference>
<dbReference type="KEGG" id="plia:E4191_22980"/>